<dbReference type="InterPro" id="IPR001387">
    <property type="entry name" value="Cro/C1-type_HTH"/>
</dbReference>
<dbReference type="SMART" id="SM00530">
    <property type="entry name" value="HTH_XRE"/>
    <property type="match status" value="1"/>
</dbReference>
<dbReference type="Pfam" id="PF01381">
    <property type="entry name" value="HTH_3"/>
    <property type="match status" value="1"/>
</dbReference>
<evidence type="ECO:0000259" key="2">
    <source>
        <dbReference type="PROSITE" id="PS50943"/>
    </source>
</evidence>
<name>A0A144M8K1_BRELN</name>
<accession>A0A144M8K1</accession>
<reference evidence="4" key="1">
    <citation type="submission" date="2016-03" db="EMBL/GenBank/DDBJ databases">
        <authorList>
            <person name="Ploux O."/>
        </authorList>
    </citation>
    <scope>NUCLEOTIDE SEQUENCE [LARGE SCALE GENOMIC DNA]</scope>
    <source>
        <strain evidence="4">BS258</strain>
    </source>
</reference>
<protein>
    <recommendedName>
        <fullName evidence="2">HTH cro/C1-type domain-containing protein</fullName>
    </recommendedName>
</protein>
<dbReference type="InterPro" id="IPR010982">
    <property type="entry name" value="Lambda_DNA-bd_dom_sf"/>
</dbReference>
<evidence type="ECO:0000313" key="4">
    <source>
        <dbReference type="Proteomes" id="UP000075950"/>
    </source>
</evidence>
<feature type="domain" description="HTH cro/C1-type" evidence="2">
    <location>
        <begin position="7"/>
        <end position="59"/>
    </location>
</feature>
<sequence>MLNPARITLARELRGLTKAALAAELGVSSRTVRTFESDGAPAARAQALAKALAVGESFFVLPDVAEVTFEDGFFRSLRSATAAQRASARASASIGTDLYGFITDRFTLPRLNLPEADLTSPEQAARALRAAWGRGTEPLPNLIQLAESHGVRVMSLPVQSRTVDAFSFIRNRQAYAFLSTAKTAERSRFDLAHELGHLVMHAHQPLTSDARSSADTDLERQADRFAAEFLMPAEAVLPRSSKEPAVPEILNLKRSFHVSAMAMAKRLHTLGRATEWAYRKNCAELTKRGYRADEPEGMPRERSRVFDVVFPSLRKKGNLENQLSDALGIRLPLVHELTFAQVPVPVSGGQQSVPVGRPKLTLVKDT</sequence>
<evidence type="ECO:0000313" key="3">
    <source>
        <dbReference type="EMBL" id="AMT92790.1"/>
    </source>
</evidence>
<dbReference type="PANTHER" id="PTHR43236:SF1">
    <property type="entry name" value="BLL7220 PROTEIN"/>
    <property type="match status" value="1"/>
</dbReference>
<dbReference type="GO" id="GO:0003677">
    <property type="term" value="F:DNA binding"/>
    <property type="evidence" value="ECO:0007669"/>
    <property type="project" value="InterPro"/>
</dbReference>
<dbReference type="SUPFAM" id="SSF47413">
    <property type="entry name" value="lambda repressor-like DNA-binding domains"/>
    <property type="match status" value="1"/>
</dbReference>
<dbReference type="Proteomes" id="UP000075950">
    <property type="component" value="Chromosome"/>
</dbReference>
<dbReference type="EMBL" id="CP014869">
    <property type="protein sequence ID" value="AMT92790.1"/>
    <property type="molecule type" value="Genomic_DNA"/>
</dbReference>
<dbReference type="PROSITE" id="PS50943">
    <property type="entry name" value="HTH_CROC1"/>
    <property type="match status" value="1"/>
</dbReference>
<organism evidence="3 4">
    <name type="scientific">Brevibacterium linens</name>
    <dbReference type="NCBI Taxonomy" id="1703"/>
    <lineage>
        <taxon>Bacteria</taxon>
        <taxon>Bacillati</taxon>
        <taxon>Actinomycetota</taxon>
        <taxon>Actinomycetes</taxon>
        <taxon>Micrococcales</taxon>
        <taxon>Brevibacteriaceae</taxon>
        <taxon>Brevibacterium</taxon>
    </lineage>
</organism>
<dbReference type="Gene3D" id="1.10.10.2910">
    <property type="match status" value="1"/>
</dbReference>
<dbReference type="PANTHER" id="PTHR43236">
    <property type="entry name" value="ANTITOXIN HIGA1"/>
    <property type="match status" value="1"/>
</dbReference>
<dbReference type="InterPro" id="IPR010359">
    <property type="entry name" value="IrrE_HExxH"/>
</dbReference>
<dbReference type="CDD" id="cd00093">
    <property type="entry name" value="HTH_XRE"/>
    <property type="match status" value="1"/>
</dbReference>
<gene>
    <name evidence="3" type="ORF">A2T55_02405</name>
</gene>
<dbReference type="Gene3D" id="1.10.260.40">
    <property type="entry name" value="lambda repressor-like DNA-binding domains"/>
    <property type="match status" value="1"/>
</dbReference>
<dbReference type="KEGG" id="bly:A2T55_02405"/>
<evidence type="ECO:0000256" key="1">
    <source>
        <dbReference type="ARBA" id="ARBA00007227"/>
    </source>
</evidence>
<dbReference type="AlphaFoldDB" id="A0A144M8K1"/>
<dbReference type="Pfam" id="PF06114">
    <property type="entry name" value="Peptidase_M78"/>
    <property type="match status" value="1"/>
</dbReference>
<comment type="similarity">
    <text evidence="1">Belongs to the short-chain fatty acyl-CoA assimilation regulator (ScfR) family.</text>
</comment>
<dbReference type="InterPro" id="IPR052345">
    <property type="entry name" value="Rad_response_metalloprotease"/>
</dbReference>
<proteinExistence type="inferred from homology"/>